<name>A0A926QJ57_9BACL</name>
<dbReference type="GO" id="GO:0004113">
    <property type="term" value="F:2',3'-cyclic-nucleotide 3'-phosphodiesterase activity"/>
    <property type="evidence" value="ECO:0007669"/>
    <property type="project" value="InterPro"/>
</dbReference>
<protein>
    <recommendedName>
        <fullName evidence="2">RNA 2',3'-cyclic phosphodiesterase</fullName>
        <shortName evidence="2">RNA 2',3'-CPDase</shortName>
        <ecNumber evidence="2">3.1.4.58</ecNumber>
    </recommendedName>
</protein>
<keyword evidence="1 2" id="KW-0378">Hydrolase</keyword>
<dbReference type="GO" id="GO:0008664">
    <property type="term" value="F:RNA 2',3'-cyclic 3'-phosphodiesterase activity"/>
    <property type="evidence" value="ECO:0007669"/>
    <property type="project" value="UniProtKB-EC"/>
</dbReference>
<keyword evidence="4" id="KW-1185">Reference proteome</keyword>
<evidence type="ECO:0000313" key="4">
    <source>
        <dbReference type="Proteomes" id="UP000650466"/>
    </source>
</evidence>
<evidence type="ECO:0000256" key="2">
    <source>
        <dbReference type="HAMAP-Rule" id="MF_01940"/>
    </source>
</evidence>
<dbReference type="SUPFAM" id="SSF55144">
    <property type="entry name" value="LigT-like"/>
    <property type="match status" value="1"/>
</dbReference>
<proteinExistence type="inferred from homology"/>
<dbReference type="EMBL" id="JACVVD010000002">
    <property type="protein sequence ID" value="MBD0380154.1"/>
    <property type="molecule type" value="Genomic_DNA"/>
</dbReference>
<dbReference type="PANTHER" id="PTHR35561:SF1">
    <property type="entry name" value="RNA 2',3'-CYCLIC PHOSPHODIESTERASE"/>
    <property type="match status" value="1"/>
</dbReference>
<comment type="function">
    <text evidence="2">Hydrolyzes RNA 2',3'-cyclic phosphodiester to an RNA 2'-phosphomonoester.</text>
</comment>
<feature type="active site" description="Proton acceptor" evidence="2">
    <location>
        <position position="144"/>
    </location>
</feature>
<feature type="short sequence motif" description="HXTX 1" evidence="2">
    <location>
        <begin position="57"/>
        <end position="60"/>
    </location>
</feature>
<sequence>MSSFTKNPDSSSTDSAAYRLFVGIQLPQAAKRELDIWKGSLQGKLPFSKWTHPQDVHITLQFLGDTSAEIADALAPDLRQLAAATPPLALRAEGLGVFGPPAAPSILWAGVAGDLATLAQLQRAVVGACARHGFAAEARAYRPHITLARRYRAAAAAGPFDRAALAVDPPAGGWPAWRVEDIVLYRSHLGRSPAYEPLGVFPLGGHARG</sequence>
<dbReference type="HAMAP" id="MF_01940">
    <property type="entry name" value="RNA_CPDase"/>
    <property type="match status" value="1"/>
</dbReference>
<accession>A0A926QJ57</accession>
<dbReference type="NCBIfam" id="TIGR02258">
    <property type="entry name" value="2_5_ligase"/>
    <property type="match status" value="1"/>
</dbReference>
<comment type="similarity">
    <text evidence="2">Belongs to the 2H phosphoesterase superfamily. ThpR family.</text>
</comment>
<dbReference type="EC" id="3.1.4.58" evidence="2"/>
<dbReference type="InterPro" id="IPR009097">
    <property type="entry name" value="Cyclic_Pdiesterase"/>
</dbReference>
<gene>
    <name evidence="3" type="primary">thpR</name>
    <name evidence="3" type="ORF">ICC18_08525</name>
</gene>
<comment type="catalytic activity">
    <reaction evidence="2">
        <text>a 3'-end 2',3'-cyclophospho-ribonucleotide-RNA + H2O = a 3'-end 2'-phospho-ribonucleotide-RNA + H(+)</text>
        <dbReference type="Rhea" id="RHEA:11828"/>
        <dbReference type="Rhea" id="RHEA-COMP:10464"/>
        <dbReference type="Rhea" id="RHEA-COMP:17353"/>
        <dbReference type="ChEBI" id="CHEBI:15377"/>
        <dbReference type="ChEBI" id="CHEBI:15378"/>
        <dbReference type="ChEBI" id="CHEBI:83064"/>
        <dbReference type="ChEBI" id="CHEBI:173113"/>
        <dbReference type="EC" id="3.1.4.58"/>
    </reaction>
</comment>
<evidence type="ECO:0000313" key="3">
    <source>
        <dbReference type="EMBL" id="MBD0380154.1"/>
    </source>
</evidence>
<dbReference type="InterPro" id="IPR004175">
    <property type="entry name" value="RNA_CPDase"/>
</dbReference>
<organism evidence="3 4">
    <name type="scientific">Paenibacillus sedimenti</name>
    <dbReference type="NCBI Taxonomy" id="2770274"/>
    <lineage>
        <taxon>Bacteria</taxon>
        <taxon>Bacillati</taxon>
        <taxon>Bacillota</taxon>
        <taxon>Bacilli</taxon>
        <taxon>Bacillales</taxon>
        <taxon>Paenibacillaceae</taxon>
        <taxon>Paenibacillus</taxon>
    </lineage>
</organism>
<dbReference type="RefSeq" id="WP_188173914.1">
    <property type="nucleotide sequence ID" value="NZ_JACVVD010000002.1"/>
</dbReference>
<reference evidence="3" key="1">
    <citation type="submission" date="2020-09" db="EMBL/GenBank/DDBJ databases">
        <title>Draft Genome Sequence of Paenibacillus sp. WST5.</title>
        <authorList>
            <person name="Bao Z."/>
        </authorList>
    </citation>
    <scope>NUCLEOTIDE SEQUENCE</scope>
    <source>
        <strain evidence="3">WST5</strain>
    </source>
</reference>
<comment type="caution">
    <text evidence="3">The sequence shown here is derived from an EMBL/GenBank/DDBJ whole genome shotgun (WGS) entry which is preliminary data.</text>
</comment>
<dbReference type="Proteomes" id="UP000650466">
    <property type="component" value="Unassembled WGS sequence"/>
</dbReference>
<feature type="active site" description="Proton donor" evidence="2">
    <location>
        <position position="57"/>
    </location>
</feature>
<dbReference type="Gene3D" id="3.90.1140.10">
    <property type="entry name" value="Cyclic phosphodiesterase"/>
    <property type="match status" value="1"/>
</dbReference>
<evidence type="ECO:0000256" key="1">
    <source>
        <dbReference type="ARBA" id="ARBA00022801"/>
    </source>
</evidence>
<dbReference type="PANTHER" id="PTHR35561">
    <property type="entry name" value="RNA 2',3'-CYCLIC PHOSPHODIESTERASE"/>
    <property type="match status" value="1"/>
</dbReference>
<dbReference type="Pfam" id="PF13563">
    <property type="entry name" value="2_5_RNA_ligase2"/>
    <property type="match status" value="1"/>
</dbReference>
<dbReference type="AlphaFoldDB" id="A0A926QJ57"/>
<feature type="short sequence motif" description="HXTX 2" evidence="2">
    <location>
        <begin position="144"/>
        <end position="147"/>
    </location>
</feature>